<dbReference type="InterPro" id="IPR034197">
    <property type="entry name" value="Peptidases_S8_3"/>
</dbReference>
<dbReference type="Pfam" id="PF00082">
    <property type="entry name" value="Peptidase_S8"/>
    <property type="match status" value="1"/>
</dbReference>
<dbReference type="AlphaFoldDB" id="A0A6P5FMV5"/>
<keyword evidence="2 7" id="KW-0645">Protease</keyword>
<proteinExistence type="inferred from homology"/>
<dbReference type="PROSITE" id="PS00138">
    <property type="entry name" value="SUBTILASE_SER"/>
    <property type="match status" value="1"/>
</dbReference>
<protein>
    <submittedName>
        <fullName evidence="12">Subtilisin-like protease SBT3.9</fullName>
    </submittedName>
</protein>
<dbReference type="Gene3D" id="3.40.50.200">
    <property type="entry name" value="Peptidase S8/S53 domain"/>
    <property type="match status" value="1"/>
</dbReference>
<dbReference type="InterPro" id="IPR015500">
    <property type="entry name" value="Peptidase_S8_subtilisin-rel"/>
</dbReference>
<gene>
    <name evidence="12" type="primary">LOC109714283</name>
</gene>
<reference evidence="11" key="1">
    <citation type="journal article" date="2015" name="Nat. Genet.">
        <title>The pineapple genome and the evolution of CAM photosynthesis.</title>
        <authorList>
            <person name="Ming R."/>
            <person name="VanBuren R."/>
            <person name="Wai C.M."/>
            <person name="Tang H."/>
            <person name="Schatz M.C."/>
            <person name="Bowers J.E."/>
            <person name="Lyons E."/>
            <person name="Wang M.L."/>
            <person name="Chen J."/>
            <person name="Biggers E."/>
            <person name="Zhang J."/>
            <person name="Huang L."/>
            <person name="Zhang L."/>
            <person name="Miao W."/>
            <person name="Zhang J."/>
            <person name="Ye Z."/>
            <person name="Miao C."/>
            <person name="Lin Z."/>
            <person name="Wang H."/>
            <person name="Zhou H."/>
            <person name="Yim W.C."/>
            <person name="Priest H.D."/>
            <person name="Zheng C."/>
            <person name="Woodhouse M."/>
            <person name="Edger P.P."/>
            <person name="Guyot R."/>
            <person name="Guo H.B."/>
            <person name="Guo H."/>
            <person name="Zheng G."/>
            <person name="Singh R."/>
            <person name="Sharma A."/>
            <person name="Min X."/>
            <person name="Zheng Y."/>
            <person name="Lee H."/>
            <person name="Gurtowski J."/>
            <person name="Sedlazeck F.J."/>
            <person name="Harkess A."/>
            <person name="McKain M.R."/>
            <person name="Liao Z."/>
            <person name="Fang J."/>
            <person name="Liu J."/>
            <person name="Zhang X."/>
            <person name="Zhang Q."/>
            <person name="Hu W."/>
            <person name="Qin Y."/>
            <person name="Wang K."/>
            <person name="Chen L.Y."/>
            <person name="Shirley N."/>
            <person name="Lin Y.R."/>
            <person name="Liu L.Y."/>
            <person name="Hernandez A.G."/>
            <person name="Wright C.L."/>
            <person name="Bulone V."/>
            <person name="Tuskan G.A."/>
            <person name="Heath K."/>
            <person name="Zee F."/>
            <person name="Moore P.H."/>
            <person name="Sunkar R."/>
            <person name="Leebens-Mack J.H."/>
            <person name="Mockler T."/>
            <person name="Bennetzen J.L."/>
            <person name="Freeling M."/>
            <person name="Sankoff D."/>
            <person name="Paterson A.H."/>
            <person name="Zhu X."/>
            <person name="Yang X."/>
            <person name="Smith J.A."/>
            <person name="Cushman J.C."/>
            <person name="Paull R.E."/>
            <person name="Yu Q."/>
        </authorList>
    </citation>
    <scope>NUCLEOTIDE SEQUENCE [LARGE SCALE GENOMIC DNA]</scope>
    <source>
        <strain evidence="11">cv. F153</strain>
    </source>
</reference>
<dbReference type="GeneID" id="109714283"/>
<dbReference type="InterPro" id="IPR045051">
    <property type="entry name" value="SBT"/>
</dbReference>
<dbReference type="PANTHER" id="PTHR10795">
    <property type="entry name" value="PROPROTEIN CONVERTASE SUBTILISIN/KEXIN"/>
    <property type="match status" value="1"/>
</dbReference>
<feature type="chain" id="PRO_5028459743" evidence="8">
    <location>
        <begin position="22"/>
        <end position="599"/>
    </location>
</feature>
<evidence type="ECO:0000256" key="6">
    <source>
        <dbReference type="PIRSR" id="PIRSR615500-1"/>
    </source>
</evidence>
<reference evidence="12" key="2">
    <citation type="submission" date="2025-08" db="UniProtKB">
        <authorList>
            <consortium name="RefSeq"/>
        </authorList>
    </citation>
    <scope>IDENTIFICATION</scope>
    <source>
        <tissue evidence="12">Leaf</tissue>
    </source>
</reference>
<dbReference type="Gene3D" id="3.30.70.80">
    <property type="entry name" value="Peptidase S8 propeptide/proteinase inhibitor I9"/>
    <property type="match status" value="1"/>
</dbReference>
<comment type="similarity">
    <text evidence="1 7">Belongs to the peptidase S8 family.</text>
</comment>
<dbReference type="GO" id="GO:0006508">
    <property type="term" value="P:proteolysis"/>
    <property type="evidence" value="ECO:0007669"/>
    <property type="project" value="UniProtKB-KW"/>
</dbReference>
<organism evidence="11 12">
    <name type="scientific">Ananas comosus</name>
    <name type="common">Pineapple</name>
    <name type="synonym">Ananas ananas</name>
    <dbReference type="NCBI Taxonomy" id="4615"/>
    <lineage>
        <taxon>Eukaryota</taxon>
        <taxon>Viridiplantae</taxon>
        <taxon>Streptophyta</taxon>
        <taxon>Embryophyta</taxon>
        <taxon>Tracheophyta</taxon>
        <taxon>Spermatophyta</taxon>
        <taxon>Magnoliopsida</taxon>
        <taxon>Liliopsida</taxon>
        <taxon>Poales</taxon>
        <taxon>Bromeliaceae</taxon>
        <taxon>Bromelioideae</taxon>
        <taxon>Ananas</taxon>
    </lineage>
</organism>
<dbReference type="InterPro" id="IPR000209">
    <property type="entry name" value="Peptidase_S8/S53_dom"/>
</dbReference>
<dbReference type="SUPFAM" id="SSF52743">
    <property type="entry name" value="Subtilisin-like"/>
    <property type="match status" value="1"/>
</dbReference>
<dbReference type="InterPro" id="IPR023828">
    <property type="entry name" value="Peptidase_S8_Ser-AS"/>
</dbReference>
<dbReference type="PRINTS" id="PR00723">
    <property type="entry name" value="SUBTILISIN"/>
</dbReference>
<dbReference type="InterPro" id="IPR010259">
    <property type="entry name" value="S8pro/Inhibitor_I9"/>
</dbReference>
<evidence type="ECO:0000256" key="5">
    <source>
        <dbReference type="ARBA" id="ARBA00022825"/>
    </source>
</evidence>
<dbReference type="FunFam" id="3.40.50.200:FF:000006">
    <property type="entry name" value="Subtilisin-like protease SBT1.5"/>
    <property type="match status" value="1"/>
</dbReference>
<evidence type="ECO:0000256" key="3">
    <source>
        <dbReference type="ARBA" id="ARBA00022729"/>
    </source>
</evidence>
<dbReference type="CDD" id="cd02120">
    <property type="entry name" value="PA_subtilisin_like"/>
    <property type="match status" value="1"/>
</dbReference>
<evidence type="ECO:0000259" key="10">
    <source>
        <dbReference type="Pfam" id="PF05922"/>
    </source>
</evidence>
<evidence type="ECO:0000256" key="4">
    <source>
        <dbReference type="ARBA" id="ARBA00022801"/>
    </source>
</evidence>
<dbReference type="CDD" id="cd04852">
    <property type="entry name" value="Peptidases_S8_3"/>
    <property type="match status" value="1"/>
</dbReference>
<dbReference type="InterPro" id="IPR037045">
    <property type="entry name" value="S8pro/Inhibitor_I9_sf"/>
</dbReference>
<dbReference type="OrthoDB" id="206201at2759"/>
<feature type="domain" description="Inhibitor I9" evidence="10">
    <location>
        <begin position="26"/>
        <end position="104"/>
    </location>
</feature>
<sequence length="599" mass="63433">MLLLTFISFHCFILAPIGVDASSKLYIVYMGEKKHKDPNHETASHHNILTSLLGSKEEALNSIVYSYKHGFSGFAAMLTDSQAEELAELPEVITVKPNRIYRAHTTRSWDFLGLDYNQPTGLLQKAKYGEDVVIGVVDSCVWPESKSFDDSGYGPIPSRWRGKCEEGEAFGANNCSRKIIGARYYTGGVSQADLKGDFMSPRDFGNHGTHTASTAAGGLIYNASFHNLATGNARGGAPRARLAIYKACWGRRIACGGAALLAAIDDAINDGVDILSLSLGGPEEIPGTLHAVAKGITVVFSAGNDGPAPQTIKNSVPWVITVAASTIDRSFPTVITLGSNQRLVGQSIFYEIQQNSNFTGLVDGYSCDADSLNGTNISGEIVLCYAPDLAASTLPRQSLPSAVSNVISAGGGGLIFAQYTVNILENLYQCQGIPCVLVDFEIANKIANYMSTTSNPVVKVSPTSNVIGMEVLAPKIAAFSSRGPSVAFPGVLKPDVAAPGVSILAARRNSYFFDSGTSMACPHVSAVAALLKSLHPDWSPAAIKSAIVTTASVRDGYGIPIEAEGTSRKLADPFDFGGGHINPNRAADPGLVYDIDPKD</sequence>
<evidence type="ECO:0000256" key="1">
    <source>
        <dbReference type="ARBA" id="ARBA00011073"/>
    </source>
</evidence>
<dbReference type="RefSeq" id="XP_020094425.1">
    <property type="nucleotide sequence ID" value="XM_020238836.1"/>
</dbReference>
<evidence type="ECO:0000256" key="7">
    <source>
        <dbReference type="PROSITE-ProRule" id="PRU01240"/>
    </source>
</evidence>
<evidence type="ECO:0000256" key="8">
    <source>
        <dbReference type="SAM" id="SignalP"/>
    </source>
</evidence>
<dbReference type="Gene3D" id="3.50.30.30">
    <property type="match status" value="1"/>
</dbReference>
<feature type="signal peptide" evidence="8">
    <location>
        <begin position="1"/>
        <end position="21"/>
    </location>
</feature>
<feature type="active site" description="Charge relay system" evidence="6 7">
    <location>
        <position position="518"/>
    </location>
</feature>
<accession>A0A6P5FMV5</accession>
<feature type="active site" description="Charge relay system" evidence="6 7">
    <location>
        <position position="138"/>
    </location>
</feature>
<dbReference type="Proteomes" id="UP000515123">
    <property type="component" value="Linkage group 8"/>
</dbReference>
<keyword evidence="11" id="KW-1185">Reference proteome</keyword>
<feature type="domain" description="Peptidase S8/S53" evidence="9">
    <location>
        <begin position="129"/>
        <end position="554"/>
    </location>
</feature>
<evidence type="ECO:0000313" key="11">
    <source>
        <dbReference type="Proteomes" id="UP000515123"/>
    </source>
</evidence>
<evidence type="ECO:0000313" key="12">
    <source>
        <dbReference type="RefSeq" id="XP_020094425.1"/>
    </source>
</evidence>
<dbReference type="PROSITE" id="PS51892">
    <property type="entry name" value="SUBTILASE"/>
    <property type="match status" value="1"/>
</dbReference>
<keyword evidence="4 7" id="KW-0378">Hydrolase</keyword>
<dbReference type="SUPFAM" id="SSF54897">
    <property type="entry name" value="Protease propeptides/inhibitors"/>
    <property type="match status" value="1"/>
</dbReference>
<evidence type="ECO:0000256" key="2">
    <source>
        <dbReference type="ARBA" id="ARBA00022670"/>
    </source>
</evidence>
<evidence type="ECO:0000259" key="9">
    <source>
        <dbReference type="Pfam" id="PF00082"/>
    </source>
</evidence>
<dbReference type="Pfam" id="PF05922">
    <property type="entry name" value="Inhibitor_I9"/>
    <property type="match status" value="1"/>
</dbReference>
<name>A0A6P5FMV5_ANACO</name>
<dbReference type="FunFam" id="3.30.70.80:FF:000002">
    <property type="entry name" value="Subtilisin-like protease SBT5.3"/>
    <property type="match status" value="1"/>
</dbReference>
<keyword evidence="3 8" id="KW-0732">Signal</keyword>
<dbReference type="InterPro" id="IPR036852">
    <property type="entry name" value="Peptidase_S8/S53_dom_sf"/>
</dbReference>
<feature type="active site" description="Charge relay system" evidence="6 7">
    <location>
        <position position="207"/>
    </location>
</feature>
<dbReference type="GO" id="GO:0004252">
    <property type="term" value="F:serine-type endopeptidase activity"/>
    <property type="evidence" value="ECO:0007669"/>
    <property type="project" value="UniProtKB-UniRule"/>
</dbReference>
<keyword evidence="5 7" id="KW-0720">Serine protease</keyword>